<feature type="non-terminal residue" evidence="2">
    <location>
        <position position="151"/>
    </location>
</feature>
<feature type="non-terminal residue" evidence="2">
    <location>
        <position position="1"/>
    </location>
</feature>
<feature type="region of interest" description="Disordered" evidence="1">
    <location>
        <begin position="80"/>
        <end position="151"/>
    </location>
</feature>
<protein>
    <submittedName>
        <fullName evidence="2">Peptidase</fullName>
    </submittedName>
</protein>
<comment type="caution">
    <text evidence="2">The sequence shown here is derived from an EMBL/GenBank/DDBJ whole genome shotgun (WGS) entry which is preliminary data.</text>
</comment>
<feature type="compositionally biased region" description="Pro residues" evidence="1">
    <location>
        <begin position="102"/>
        <end position="114"/>
    </location>
</feature>
<dbReference type="AlphaFoldDB" id="A0A6G3XCR3"/>
<feature type="compositionally biased region" description="Polar residues" evidence="1">
    <location>
        <begin position="130"/>
        <end position="151"/>
    </location>
</feature>
<name>A0A6G3XCR3_9ACTN</name>
<proteinExistence type="predicted"/>
<dbReference type="EMBL" id="JAAGMN010005710">
    <property type="protein sequence ID" value="NEE15599.1"/>
    <property type="molecule type" value="Genomic_DNA"/>
</dbReference>
<sequence>GTGHDGPAFICRIGNPSFNAGKKYPTPAQEDCVLTPQATAYWSYWIASPGQKKWTYSPLGAMSRTLKPGDVDAWVFGATDIGGTKGRPGFTPDDVRADGGDPPDPSDPPAPNVPPGTIDLPAATRWLTDRLTNGQRVVNDGDTTPNYMATT</sequence>
<evidence type="ECO:0000256" key="1">
    <source>
        <dbReference type="SAM" id="MobiDB-lite"/>
    </source>
</evidence>
<organism evidence="2">
    <name type="scientific">Streptomyces sp. SID7499</name>
    <dbReference type="NCBI Taxonomy" id="2706086"/>
    <lineage>
        <taxon>Bacteria</taxon>
        <taxon>Bacillati</taxon>
        <taxon>Actinomycetota</taxon>
        <taxon>Actinomycetes</taxon>
        <taxon>Kitasatosporales</taxon>
        <taxon>Streptomycetaceae</taxon>
        <taxon>Streptomyces</taxon>
    </lineage>
</organism>
<evidence type="ECO:0000313" key="2">
    <source>
        <dbReference type="EMBL" id="NEE15599.1"/>
    </source>
</evidence>
<accession>A0A6G3XCR3</accession>
<reference evidence="2" key="1">
    <citation type="submission" date="2020-01" db="EMBL/GenBank/DDBJ databases">
        <title>Insect and environment-associated Actinomycetes.</title>
        <authorList>
            <person name="Currrie C."/>
            <person name="Chevrette M."/>
            <person name="Carlson C."/>
            <person name="Stubbendieck R."/>
            <person name="Wendt-Pienkowski E."/>
        </authorList>
    </citation>
    <scope>NUCLEOTIDE SEQUENCE</scope>
    <source>
        <strain evidence="2">SID7499</strain>
    </source>
</reference>
<gene>
    <name evidence="2" type="ORF">G3M58_55190</name>
</gene>